<dbReference type="InterPro" id="IPR015943">
    <property type="entry name" value="WD40/YVTN_repeat-like_dom_sf"/>
</dbReference>
<feature type="repeat" description="WD" evidence="4">
    <location>
        <begin position="256"/>
        <end position="297"/>
    </location>
</feature>
<dbReference type="SMART" id="SM00248">
    <property type="entry name" value="ANK"/>
    <property type="match status" value="3"/>
</dbReference>
<evidence type="ECO:0000313" key="7">
    <source>
        <dbReference type="Proteomes" id="UP001273209"/>
    </source>
</evidence>
<protein>
    <submittedName>
        <fullName evidence="6">Uncharacterized protein</fullName>
    </submittedName>
</protein>
<dbReference type="EMBL" id="JAWRVG010000012">
    <property type="protein sequence ID" value="KAK4077003.1"/>
    <property type="molecule type" value="Genomic_DNA"/>
</dbReference>
<dbReference type="Gene3D" id="2.130.10.10">
    <property type="entry name" value="YVTN repeat-like/Quinoprotein amine dehydrogenase"/>
    <property type="match status" value="3"/>
</dbReference>
<evidence type="ECO:0000256" key="4">
    <source>
        <dbReference type="PROSITE-ProRule" id="PRU00221"/>
    </source>
</evidence>
<dbReference type="SUPFAM" id="SSF48403">
    <property type="entry name" value="Ankyrin repeat"/>
    <property type="match status" value="1"/>
</dbReference>
<evidence type="ECO:0000256" key="2">
    <source>
        <dbReference type="ARBA" id="ARBA00022737"/>
    </source>
</evidence>
<dbReference type="Gene3D" id="1.25.40.20">
    <property type="entry name" value="Ankyrin repeat-containing domain"/>
    <property type="match status" value="1"/>
</dbReference>
<proteinExistence type="predicted"/>
<dbReference type="InterPro" id="IPR050995">
    <property type="entry name" value="WD-F-box_domain-protein"/>
</dbReference>
<dbReference type="RefSeq" id="XP_062756990.1">
    <property type="nucleotide sequence ID" value="XM_062898321.1"/>
</dbReference>
<feature type="repeat" description="WD" evidence="4">
    <location>
        <begin position="447"/>
        <end position="485"/>
    </location>
</feature>
<dbReference type="InterPro" id="IPR020472">
    <property type="entry name" value="WD40_PAC1"/>
</dbReference>
<evidence type="ECO:0000256" key="5">
    <source>
        <dbReference type="SAM" id="Coils"/>
    </source>
</evidence>
<dbReference type="PROSITE" id="PS50294">
    <property type="entry name" value="WD_REPEATS_REGION"/>
    <property type="match status" value="5"/>
</dbReference>
<dbReference type="SMART" id="SM00320">
    <property type="entry name" value="WD40"/>
    <property type="match status" value="7"/>
</dbReference>
<feature type="repeat" description="ANK" evidence="3">
    <location>
        <begin position="156"/>
        <end position="188"/>
    </location>
</feature>
<dbReference type="Proteomes" id="UP001273209">
    <property type="component" value="Unassembled WGS sequence"/>
</dbReference>
<dbReference type="InterPro" id="IPR002110">
    <property type="entry name" value="Ankyrin_rpt"/>
</dbReference>
<keyword evidence="1 4" id="KW-0853">WD repeat</keyword>
<comment type="caution">
    <text evidence="6">The sequence shown here is derived from an EMBL/GenBank/DDBJ whole genome shotgun (WGS) entry which is preliminary data.</text>
</comment>
<evidence type="ECO:0000256" key="3">
    <source>
        <dbReference type="PROSITE-ProRule" id="PRU00023"/>
    </source>
</evidence>
<dbReference type="Pfam" id="PF12796">
    <property type="entry name" value="Ank_2"/>
    <property type="match status" value="1"/>
</dbReference>
<feature type="coiled-coil region" evidence="5">
    <location>
        <begin position="26"/>
        <end position="88"/>
    </location>
</feature>
<dbReference type="CDD" id="cd00200">
    <property type="entry name" value="WD40"/>
    <property type="match status" value="1"/>
</dbReference>
<dbReference type="SUPFAM" id="SSF50978">
    <property type="entry name" value="WD40 repeat-like"/>
    <property type="match status" value="1"/>
</dbReference>
<dbReference type="AlphaFoldDB" id="A0AAE1JC02"/>
<feature type="repeat" description="ANK" evidence="3">
    <location>
        <begin position="190"/>
        <end position="222"/>
    </location>
</feature>
<dbReference type="InterPro" id="IPR036322">
    <property type="entry name" value="WD40_repeat_dom_sf"/>
</dbReference>
<sequence length="585" mass="64999">MASPPDTTKEVSAQSEKLNIDAVLEFTQLLREKRQAKAKEEELDTRLQSYERHLQLLKGKREAVEEQMKELEARQRQLVEEEDQFISKRHELFTDQKKAKDAQTDIRQKMLQLKHMHGNFEFDNCDEAKTMFREAVEDGDAAVVKVIVYTGTLKEHEWIPLITASSRGDVDMVRILLLAGAEADSKDIVFGRTALSWASAGGHMAVAEFLLQMAADVNSQDNDGWTPLRRASERGHEDVVRLLLEKGAKIGCRKTLGSYSESVGALAVSPDAKLLASGLHDGFIEVWDTETGQCIQTLQHLPGTKSPLRSGRPPQARTEMKNMICSIVFTHDSMLVISGSADGSVRVWDRATGDCQQTLQGHTTLVHALASSHDSKLIVSGSNDKTIKIWESATGNCRRTLQGHDGCVYRVVFSHDSRLIASGAFDGHVKIWNRATGECLRTLRGWQEEEVLALAFSHDSTRIASGANMDTIKIWDVTTGQCQLRMRSHDIDVDSVAFSPDSKMLVSRSSMNVIHVWDTTTGECVRVLKGPDDFCGKMAWSKDLKFVASSSSDKGTRRIETVKLWDNLVLSSVVCPSGKQVEGDE</sequence>
<dbReference type="PROSITE" id="PS00678">
    <property type="entry name" value="WD_REPEATS_1"/>
    <property type="match status" value="1"/>
</dbReference>
<dbReference type="InterPro" id="IPR019775">
    <property type="entry name" value="WD40_repeat_CS"/>
</dbReference>
<keyword evidence="5" id="KW-0175">Coiled coil</keyword>
<dbReference type="InterPro" id="IPR036770">
    <property type="entry name" value="Ankyrin_rpt-contain_sf"/>
</dbReference>
<keyword evidence="7" id="KW-1185">Reference proteome</keyword>
<dbReference type="PRINTS" id="PR00320">
    <property type="entry name" value="GPROTEINBRPT"/>
</dbReference>
<accession>A0AAE1JC02</accession>
<feature type="repeat" description="WD" evidence="4">
    <location>
        <begin position="486"/>
        <end position="527"/>
    </location>
</feature>
<feature type="repeat" description="WD" evidence="4">
    <location>
        <begin position="359"/>
        <end position="400"/>
    </location>
</feature>
<organism evidence="6 7">
    <name type="scientific">Trichoderma aggressivum f. europaeum</name>
    <dbReference type="NCBI Taxonomy" id="173218"/>
    <lineage>
        <taxon>Eukaryota</taxon>
        <taxon>Fungi</taxon>
        <taxon>Dikarya</taxon>
        <taxon>Ascomycota</taxon>
        <taxon>Pezizomycotina</taxon>
        <taxon>Sordariomycetes</taxon>
        <taxon>Hypocreomycetidae</taxon>
        <taxon>Hypocreales</taxon>
        <taxon>Hypocreaceae</taxon>
        <taxon>Trichoderma</taxon>
    </lineage>
</organism>
<dbReference type="PANTHER" id="PTHR14604">
    <property type="entry name" value="WD40 REPEAT PF20"/>
    <property type="match status" value="1"/>
</dbReference>
<dbReference type="GeneID" id="87918226"/>
<keyword evidence="2" id="KW-0677">Repeat</keyword>
<feature type="repeat" description="WD" evidence="4">
    <location>
        <begin position="317"/>
        <end position="358"/>
    </location>
</feature>
<dbReference type="PROSITE" id="PS50088">
    <property type="entry name" value="ANK_REPEAT"/>
    <property type="match status" value="3"/>
</dbReference>
<evidence type="ECO:0000313" key="6">
    <source>
        <dbReference type="EMBL" id="KAK4077003.1"/>
    </source>
</evidence>
<dbReference type="InterPro" id="IPR001680">
    <property type="entry name" value="WD40_rpt"/>
</dbReference>
<keyword evidence="3" id="KW-0040">ANK repeat</keyword>
<feature type="repeat" description="WD" evidence="4">
    <location>
        <begin position="401"/>
        <end position="442"/>
    </location>
</feature>
<dbReference type="PROSITE" id="PS50082">
    <property type="entry name" value="WD_REPEATS_2"/>
    <property type="match status" value="6"/>
</dbReference>
<feature type="repeat" description="ANK" evidence="3">
    <location>
        <begin position="223"/>
        <end position="255"/>
    </location>
</feature>
<name>A0AAE1JC02_9HYPO</name>
<dbReference type="PANTHER" id="PTHR14604:SF4">
    <property type="entry name" value="F-BOX DOMAIN-CONTAINING PROTEIN"/>
    <property type="match status" value="1"/>
</dbReference>
<dbReference type="PROSITE" id="PS50297">
    <property type="entry name" value="ANK_REP_REGION"/>
    <property type="match status" value="3"/>
</dbReference>
<gene>
    <name evidence="6" type="ORF">Triagg1_3970</name>
</gene>
<evidence type="ECO:0000256" key="1">
    <source>
        <dbReference type="ARBA" id="ARBA00022574"/>
    </source>
</evidence>
<dbReference type="Pfam" id="PF00400">
    <property type="entry name" value="WD40"/>
    <property type="match status" value="6"/>
</dbReference>
<reference evidence="6" key="1">
    <citation type="submission" date="2023-11" db="EMBL/GenBank/DDBJ databases">
        <title>The genome sequences of three competitors of mushroom-forming fungi.</title>
        <authorList>
            <person name="Beijen E."/>
            <person name="Ohm R.A."/>
        </authorList>
    </citation>
    <scope>NUCLEOTIDE SEQUENCE</scope>
    <source>
        <strain evidence="6">CBS 100526</strain>
    </source>
</reference>